<dbReference type="AlphaFoldDB" id="A0A061BHN6"/>
<evidence type="ECO:0000256" key="1">
    <source>
        <dbReference type="SAM" id="MobiDB-lite"/>
    </source>
</evidence>
<feature type="region of interest" description="Disordered" evidence="1">
    <location>
        <begin position="270"/>
        <end position="296"/>
    </location>
</feature>
<feature type="compositionally biased region" description="Low complexity" evidence="1">
    <location>
        <begin position="179"/>
        <end position="200"/>
    </location>
</feature>
<organism evidence="2">
    <name type="scientific">Rhodotorula toruloides</name>
    <name type="common">Yeast</name>
    <name type="synonym">Rhodosporidium toruloides</name>
    <dbReference type="NCBI Taxonomy" id="5286"/>
    <lineage>
        <taxon>Eukaryota</taxon>
        <taxon>Fungi</taxon>
        <taxon>Dikarya</taxon>
        <taxon>Basidiomycota</taxon>
        <taxon>Pucciniomycotina</taxon>
        <taxon>Microbotryomycetes</taxon>
        <taxon>Sporidiobolales</taxon>
        <taxon>Sporidiobolaceae</taxon>
        <taxon>Rhodotorula</taxon>
    </lineage>
</organism>
<feature type="region of interest" description="Disordered" evidence="1">
    <location>
        <begin position="128"/>
        <end position="153"/>
    </location>
</feature>
<gene>
    <name evidence="2" type="ORF">RHTO0S_12e05050g</name>
</gene>
<accession>A0A061BHN6</accession>
<evidence type="ECO:0000313" key="2">
    <source>
        <dbReference type="EMBL" id="CDR46487.1"/>
    </source>
</evidence>
<feature type="region of interest" description="Disordered" evidence="1">
    <location>
        <begin position="1"/>
        <end position="31"/>
    </location>
</feature>
<feature type="region of interest" description="Disordered" evidence="1">
    <location>
        <begin position="169"/>
        <end position="200"/>
    </location>
</feature>
<dbReference type="EMBL" id="LK052947">
    <property type="protein sequence ID" value="CDR46487.1"/>
    <property type="molecule type" value="Genomic_DNA"/>
</dbReference>
<dbReference type="OrthoDB" id="2528546at2759"/>
<name>A0A061BHN6_RHOTO</name>
<reference evidence="2" key="1">
    <citation type="journal article" date="2014" name="Genome Announc.">
        <title>Draft genome sequence of Rhodosporidium toruloides CECT1137, an oleaginous yeast of biotechnological interest.</title>
        <authorList>
            <person name="Morin N."/>
            <person name="Calcas X."/>
            <person name="Devillers H."/>
            <person name="Durrens P."/>
            <person name="Sherman D.J."/>
            <person name="Nicaud J.-M."/>
            <person name="Neuveglise C."/>
        </authorList>
    </citation>
    <scope>NUCLEOTIDE SEQUENCE</scope>
    <source>
        <strain evidence="2">CECT1137</strain>
    </source>
</reference>
<proteinExistence type="predicted"/>
<protein>
    <submittedName>
        <fullName evidence="2">RHTO0S12e05050g1_1</fullName>
    </submittedName>
</protein>
<sequence>MSAPPAQPRPIKPPKLKLDKKYGPQPSLEGKYRTSQDFKQMYRAYQWTQGHDAMVAIDTPQQCRLICSHGGGCPFNVLAQYTTFTEAPLTGQSGFFVSPTGFQPTHNHPAPYIPMNVAAENERRKTLMHGDPSLENPPLQRALGFSGSVTSAGSTHDAAAVQGGFADGASVASTPSATPQQLPFRQSQPPQSQTQAQPMPISSAVFPQQQQGAGLVNGMHHGSPASVGQYGSPAPPYQQHSQPPPASQIYGTPQSQYVSFSQTPMPYGMQQSHAPAMNGYSSASPAPPSHAFTGHPSVGRKPLEAFLLSISPQFEPYLSLFEKNNIPLDTNPQDLLDLDSGRDDDRTLFDVFKDVKQMPLFYVALAADGVRKAKKRQLMSGSRELDPRIAVGLEKANAERWVRAKIEEGHRRLQEEQQMQQVARL</sequence>
<feature type="compositionally biased region" description="Pro residues" evidence="1">
    <location>
        <begin position="1"/>
        <end position="13"/>
    </location>
</feature>
<feature type="region of interest" description="Disordered" evidence="1">
    <location>
        <begin position="214"/>
        <end position="252"/>
    </location>
</feature>